<comment type="caution">
    <text evidence="7">The sequence shown here is derived from an EMBL/GenBank/DDBJ whole genome shotgun (WGS) entry which is preliminary data.</text>
</comment>
<dbReference type="InterPro" id="IPR011701">
    <property type="entry name" value="MFS"/>
</dbReference>
<feature type="transmembrane region" description="Helical" evidence="5">
    <location>
        <begin position="59"/>
        <end position="76"/>
    </location>
</feature>
<evidence type="ECO:0000313" key="7">
    <source>
        <dbReference type="EMBL" id="KEF59118.1"/>
    </source>
</evidence>
<protein>
    <recommendedName>
        <fullName evidence="6">Major facilitator superfamily (MFS) profile domain-containing protein</fullName>
    </recommendedName>
</protein>
<dbReference type="VEuPathDB" id="FungiDB:A1O9_03962"/>
<dbReference type="PANTHER" id="PTHR23502">
    <property type="entry name" value="MAJOR FACILITATOR SUPERFAMILY"/>
    <property type="match status" value="1"/>
</dbReference>
<evidence type="ECO:0000256" key="2">
    <source>
        <dbReference type="ARBA" id="ARBA00022692"/>
    </source>
</evidence>
<feature type="transmembrane region" description="Helical" evidence="5">
    <location>
        <begin position="426"/>
        <end position="445"/>
    </location>
</feature>
<feature type="domain" description="Major facilitator superfamily (MFS) profile" evidence="6">
    <location>
        <begin position="61"/>
        <end position="533"/>
    </location>
</feature>
<dbReference type="GO" id="GO:0022857">
    <property type="term" value="F:transmembrane transporter activity"/>
    <property type="evidence" value="ECO:0007669"/>
    <property type="project" value="InterPro"/>
</dbReference>
<sequence length="533" mass="58052">MKFRTLYELDSSEGTVQLVDSTDHHATHAEHLGNKDIILVPQPSTDPNDPLLWAQWKKIVVFVNVCTFAFLGNANIGGLSPGFSEIAEEFNLTPATASKLITTTILVLGCSNFFWTPMAIWLGKRPIFIIATLIFFITNIWAMESTTFGSLLGSVNVAAFACGSTEALGAAIVNDLFFLHERGSKMGIYLIFLSLGSSMGPLCGGFIIENCGWIWFKRVLAIFSGVNFASVLLFCPETRFFRPVIVPTPCNTANETSDKTADAPGLEKSDNVAVHEEATRHSIPPKKTYFETLTPWSGINPDGNLLRILLRPLPLIFYPANLFATVAYAASLAWIVILASNISFLLSSPPWSFSPSIIGLVNLPTLIGNLLGALFTGWPADKYTQWRARRSGGVFEPETRLVFMWLPGLVVPAGCLMYGFGAQDQMSWPIIFIGAGCVGVGLTAVANVSMTYAVDSYYPISAESLLVINGVKNILAYGMSTDGTVWIQNQGYKNAFGTMGGITAAVLLFAVPLAVCGRRVRHYSSNHMRLILE</sequence>
<dbReference type="InterPro" id="IPR020846">
    <property type="entry name" value="MFS_dom"/>
</dbReference>
<keyword evidence="8" id="KW-1185">Reference proteome</keyword>
<evidence type="ECO:0000259" key="6">
    <source>
        <dbReference type="PROSITE" id="PS50850"/>
    </source>
</evidence>
<dbReference type="PANTHER" id="PTHR23502:SF34">
    <property type="entry name" value="PROTEIN HOL1"/>
    <property type="match status" value="1"/>
</dbReference>
<accession>A0A072PIG6</accession>
<evidence type="ECO:0000313" key="8">
    <source>
        <dbReference type="Proteomes" id="UP000027920"/>
    </source>
</evidence>
<feature type="transmembrane region" description="Helical" evidence="5">
    <location>
        <begin position="186"/>
        <end position="208"/>
    </location>
</feature>
<feature type="transmembrane region" description="Helical" evidence="5">
    <location>
        <begin position="357"/>
        <end position="380"/>
    </location>
</feature>
<dbReference type="GO" id="GO:0005886">
    <property type="term" value="C:plasma membrane"/>
    <property type="evidence" value="ECO:0007669"/>
    <property type="project" value="TreeGrafter"/>
</dbReference>
<evidence type="ECO:0000256" key="3">
    <source>
        <dbReference type="ARBA" id="ARBA00022989"/>
    </source>
</evidence>
<dbReference type="Proteomes" id="UP000027920">
    <property type="component" value="Unassembled WGS sequence"/>
</dbReference>
<dbReference type="InterPro" id="IPR036259">
    <property type="entry name" value="MFS_trans_sf"/>
</dbReference>
<dbReference type="AlphaFoldDB" id="A0A072PIG6"/>
<feature type="transmembrane region" description="Helical" evidence="5">
    <location>
        <begin position="96"/>
        <end position="115"/>
    </location>
</feature>
<dbReference type="Gene3D" id="1.20.1250.20">
    <property type="entry name" value="MFS general substrate transporter like domains"/>
    <property type="match status" value="1"/>
</dbReference>
<dbReference type="PROSITE" id="PS50850">
    <property type="entry name" value="MFS"/>
    <property type="match status" value="1"/>
</dbReference>
<dbReference type="HOGENOM" id="CLU_008455_13_6_1"/>
<dbReference type="RefSeq" id="XP_013261708.1">
    <property type="nucleotide sequence ID" value="XM_013406254.1"/>
</dbReference>
<evidence type="ECO:0000256" key="1">
    <source>
        <dbReference type="ARBA" id="ARBA00004141"/>
    </source>
</evidence>
<evidence type="ECO:0000256" key="5">
    <source>
        <dbReference type="SAM" id="Phobius"/>
    </source>
</evidence>
<feature type="transmembrane region" description="Helical" evidence="5">
    <location>
        <begin position="127"/>
        <end position="143"/>
    </location>
</feature>
<dbReference type="Pfam" id="PF07690">
    <property type="entry name" value="MFS_1"/>
    <property type="match status" value="1"/>
</dbReference>
<evidence type="ECO:0000256" key="4">
    <source>
        <dbReference type="ARBA" id="ARBA00023136"/>
    </source>
</evidence>
<dbReference type="SUPFAM" id="SSF103473">
    <property type="entry name" value="MFS general substrate transporter"/>
    <property type="match status" value="1"/>
</dbReference>
<feature type="transmembrane region" description="Helical" evidence="5">
    <location>
        <begin position="401"/>
        <end position="420"/>
    </location>
</feature>
<dbReference type="OrthoDB" id="4133621at2759"/>
<feature type="transmembrane region" description="Helical" evidence="5">
    <location>
        <begin position="495"/>
        <end position="515"/>
    </location>
</feature>
<organism evidence="7 8">
    <name type="scientific">Exophiala aquamarina CBS 119918</name>
    <dbReference type="NCBI Taxonomy" id="1182545"/>
    <lineage>
        <taxon>Eukaryota</taxon>
        <taxon>Fungi</taxon>
        <taxon>Dikarya</taxon>
        <taxon>Ascomycota</taxon>
        <taxon>Pezizomycotina</taxon>
        <taxon>Eurotiomycetes</taxon>
        <taxon>Chaetothyriomycetidae</taxon>
        <taxon>Chaetothyriales</taxon>
        <taxon>Herpotrichiellaceae</taxon>
        <taxon>Exophiala</taxon>
    </lineage>
</organism>
<dbReference type="EMBL" id="AMGV01000003">
    <property type="protein sequence ID" value="KEF59118.1"/>
    <property type="molecule type" value="Genomic_DNA"/>
</dbReference>
<name>A0A072PIG6_9EURO</name>
<feature type="transmembrane region" description="Helical" evidence="5">
    <location>
        <begin position="457"/>
        <end position="475"/>
    </location>
</feature>
<reference evidence="7 8" key="1">
    <citation type="submission" date="2013-03" db="EMBL/GenBank/DDBJ databases">
        <title>The Genome Sequence of Exophiala aquamarina CBS 119918.</title>
        <authorList>
            <consortium name="The Broad Institute Genomics Platform"/>
            <person name="Cuomo C."/>
            <person name="de Hoog S."/>
            <person name="Gorbushina A."/>
            <person name="Walker B."/>
            <person name="Young S.K."/>
            <person name="Zeng Q."/>
            <person name="Gargeya S."/>
            <person name="Fitzgerald M."/>
            <person name="Haas B."/>
            <person name="Abouelleil A."/>
            <person name="Allen A.W."/>
            <person name="Alvarado L."/>
            <person name="Arachchi H.M."/>
            <person name="Berlin A.M."/>
            <person name="Chapman S.B."/>
            <person name="Gainer-Dewar J."/>
            <person name="Goldberg J."/>
            <person name="Griggs A."/>
            <person name="Gujja S."/>
            <person name="Hansen M."/>
            <person name="Howarth C."/>
            <person name="Imamovic A."/>
            <person name="Ireland A."/>
            <person name="Larimer J."/>
            <person name="McCowan C."/>
            <person name="Murphy C."/>
            <person name="Pearson M."/>
            <person name="Poon T.W."/>
            <person name="Priest M."/>
            <person name="Roberts A."/>
            <person name="Saif S."/>
            <person name="Shea T."/>
            <person name="Sisk P."/>
            <person name="Sykes S."/>
            <person name="Wortman J."/>
            <person name="Nusbaum C."/>
            <person name="Birren B."/>
        </authorList>
    </citation>
    <scope>NUCLEOTIDE SEQUENCE [LARGE SCALE GENOMIC DNA]</scope>
    <source>
        <strain evidence="7 8">CBS 119918</strain>
    </source>
</reference>
<feature type="transmembrane region" description="Helical" evidence="5">
    <location>
        <begin position="214"/>
        <end position="235"/>
    </location>
</feature>
<keyword evidence="3 5" id="KW-1133">Transmembrane helix</keyword>
<proteinExistence type="predicted"/>
<feature type="transmembrane region" description="Helical" evidence="5">
    <location>
        <begin position="155"/>
        <end position="179"/>
    </location>
</feature>
<keyword evidence="4 5" id="KW-0472">Membrane</keyword>
<feature type="transmembrane region" description="Helical" evidence="5">
    <location>
        <begin position="315"/>
        <end position="337"/>
    </location>
</feature>
<keyword evidence="2 5" id="KW-0812">Transmembrane</keyword>
<comment type="subcellular location">
    <subcellularLocation>
        <location evidence="1">Membrane</location>
        <topology evidence="1">Multi-pass membrane protein</topology>
    </subcellularLocation>
</comment>
<dbReference type="GeneID" id="25278895"/>
<gene>
    <name evidence="7" type="ORF">A1O9_03962</name>
</gene>